<dbReference type="EMBL" id="JAWDJX010000005">
    <property type="protein sequence ID" value="KAK3056690.1"/>
    <property type="molecule type" value="Genomic_DNA"/>
</dbReference>
<name>A0AAJ0GFR5_9PEZI</name>
<feature type="region of interest" description="Disordered" evidence="11">
    <location>
        <begin position="474"/>
        <end position="494"/>
    </location>
</feature>
<dbReference type="Gene3D" id="3.40.50.1820">
    <property type="entry name" value="alpha/beta hydrolase"/>
    <property type="match status" value="1"/>
</dbReference>
<dbReference type="SUPFAM" id="SSF53474">
    <property type="entry name" value="alpha/beta-Hydrolases"/>
    <property type="match status" value="1"/>
</dbReference>
<dbReference type="GO" id="GO:0045493">
    <property type="term" value="P:xylan catabolic process"/>
    <property type="evidence" value="ECO:0007669"/>
    <property type="project" value="UniProtKB-KW"/>
</dbReference>
<keyword evidence="3" id="KW-0624">Polysaccharide degradation</keyword>
<keyword evidence="8" id="KW-1015">Disulfide bond</keyword>
<dbReference type="EC" id="3.1.1.-" evidence="10"/>
<dbReference type="Proteomes" id="UP001271007">
    <property type="component" value="Unassembled WGS sequence"/>
</dbReference>
<accession>A0AAJ0GFR5</accession>
<evidence type="ECO:0000256" key="3">
    <source>
        <dbReference type="ARBA" id="ARBA00022651"/>
    </source>
</evidence>
<dbReference type="InterPro" id="IPR029058">
    <property type="entry name" value="AB_hydrolase_fold"/>
</dbReference>
<evidence type="ECO:0000256" key="4">
    <source>
        <dbReference type="ARBA" id="ARBA00022723"/>
    </source>
</evidence>
<dbReference type="InterPro" id="IPR011118">
    <property type="entry name" value="Tannase/feruloyl_esterase"/>
</dbReference>
<keyword evidence="13" id="KW-1185">Reference proteome</keyword>
<keyword evidence="2" id="KW-0719">Serine esterase</keyword>
<evidence type="ECO:0000256" key="10">
    <source>
        <dbReference type="RuleBase" id="RU361238"/>
    </source>
</evidence>
<dbReference type="PANTHER" id="PTHR33938:SF15">
    <property type="entry name" value="FERULOYL ESTERASE B-RELATED"/>
    <property type="match status" value="1"/>
</dbReference>
<evidence type="ECO:0000256" key="2">
    <source>
        <dbReference type="ARBA" id="ARBA00022487"/>
    </source>
</evidence>
<protein>
    <recommendedName>
        <fullName evidence="10">Carboxylic ester hydrolase</fullName>
        <ecNumber evidence="10">3.1.1.-</ecNumber>
    </recommendedName>
</protein>
<keyword evidence="3" id="KW-0858">Xylan degradation</keyword>
<evidence type="ECO:0000313" key="13">
    <source>
        <dbReference type="Proteomes" id="UP001271007"/>
    </source>
</evidence>
<organism evidence="12 13">
    <name type="scientific">Extremus antarcticus</name>
    <dbReference type="NCBI Taxonomy" id="702011"/>
    <lineage>
        <taxon>Eukaryota</taxon>
        <taxon>Fungi</taxon>
        <taxon>Dikarya</taxon>
        <taxon>Ascomycota</taxon>
        <taxon>Pezizomycotina</taxon>
        <taxon>Dothideomycetes</taxon>
        <taxon>Dothideomycetidae</taxon>
        <taxon>Mycosphaerellales</taxon>
        <taxon>Extremaceae</taxon>
        <taxon>Extremus</taxon>
    </lineage>
</organism>
<feature type="signal peptide" evidence="10">
    <location>
        <begin position="1"/>
        <end position="16"/>
    </location>
</feature>
<dbReference type="PANTHER" id="PTHR33938">
    <property type="entry name" value="FERULOYL ESTERASE B-RELATED"/>
    <property type="match status" value="1"/>
</dbReference>
<keyword evidence="4" id="KW-0479">Metal-binding</keyword>
<keyword evidence="7" id="KW-0106">Calcium</keyword>
<evidence type="ECO:0000256" key="7">
    <source>
        <dbReference type="ARBA" id="ARBA00022837"/>
    </source>
</evidence>
<evidence type="ECO:0000256" key="8">
    <source>
        <dbReference type="ARBA" id="ARBA00023157"/>
    </source>
</evidence>
<comment type="similarity">
    <text evidence="1 10">Belongs to the tannase family.</text>
</comment>
<evidence type="ECO:0000256" key="9">
    <source>
        <dbReference type="ARBA" id="ARBA00034075"/>
    </source>
</evidence>
<dbReference type="AlphaFoldDB" id="A0AAJ0GFR5"/>
<comment type="catalytic activity">
    <reaction evidence="9">
        <text>feruloyl-polysaccharide + H2O = ferulate + polysaccharide.</text>
        <dbReference type="EC" id="3.1.1.73"/>
    </reaction>
</comment>
<evidence type="ECO:0000256" key="1">
    <source>
        <dbReference type="ARBA" id="ARBA00006249"/>
    </source>
</evidence>
<keyword evidence="6 10" id="KW-0378">Hydrolase</keyword>
<gene>
    <name evidence="12" type="ORF">LTR09_002483</name>
</gene>
<comment type="caution">
    <text evidence="12">The sequence shown here is derived from an EMBL/GenBank/DDBJ whole genome shotgun (WGS) entry which is preliminary data.</text>
</comment>
<keyword evidence="3" id="KW-0119">Carbohydrate metabolism</keyword>
<evidence type="ECO:0000256" key="11">
    <source>
        <dbReference type="SAM" id="MobiDB-lite"/>
    </source>
</evidence>
<dbReference type="GO" id="GO:0030600">
    <property type="term" value="F:feruloyl esterase activity"/>
    <property type="evidence" value="ECO:0007669"/>
    <property type="project" value="UniProtKB-EC"/>
</dbReference>
<keyword evidence="5 10" id="KW-0732">Signal</keyword>
<feature type="chain" id="PRO_5042318290" description="Carboxylic ester hydrolase" evidence="10">
    <location>
        <begin position="17"/>
        <end position="517"/>
    </location>
</feature>
<dbReference type="GO" id="GO:0046872">
    <property type="term" value="F:metal ion binding"/>
    <property type="evidence" value="ECO:0007669"/>
    <property type="project" value="UniProtKB-KW"/>
</dbReference>
<sequence>MKHPWQCLILLPSVSAHINLASSYAPDCLTFASSIGLSQYNASFLNATYHPAGLLNISGLTNDIPLCEIFTIISYGTNDTLISTLWLPDSTDYANRFMAVGNGGMAGVIDTANMLAQLNSGLGFAVAGGDAGHSALDNNAGAGAPGIYLPYLHDPDQVEAWIHDAIALFTPAARAITEAYYGESPKYSYYDGCSTGGAQGFALAQYHPDLFDGIVAGSPGNWSSHLALSFLWNAQQTNTSARNLTQEVLDFVTNAVLDACDTLDGVADRLLENPFACNIDIDNLACGPNSASTTDNITCLTAPQLSAFHAIYSGPVRSDNGKPLYPGFSLGSETEWLLQEGPLADAFSIPILQNLVYNDLSYNSNTFNWASSVGDLNRKAGAHIDETNPNLSTFRDAGGKMLVTQGWADPFNAALWPIKHLHQIERALGGDVSEWFELFMVPGGGHCGAAGGYPGVPASYNTVAPLVKWVEEGEVPKEVQSTDPPDESGRSRRLCPWPETARYVGGDEKDWESYLCK</sequence>
<evidence type="ECO:0000256" key="6">
    <source>
        <dbReference type="ARBA" id="ARBA00022801"/>
    </source>
</evidence>
<dbReference type="Pfam" id="PF07519">
    <property type="entry name" value="Tannase"/>
    <property type="match status" value="1"/>
</dbReference>
<proteinExistence type="inferred from homology"/>
<evidence type="ECO:0000313" key="12">
    <source>
        <dbReference type="EMBL" id="KAK3056690.1"/>
    </source>
</evidence>
<evidence type="ECO:0000256" key="5">
    <source>
        <dbReference type="ARBA" id="ARBA00022729"/>
    </source>
</evidence>
<reference evidence="12" key="1">
    <citation type="submission" date="2023-04" db="EMBL/GenBank/DDBJ databases">
        <title>Black Yeasts Isolated from many extreme environments.</title>
        <authorList>
            <person name="Coleine C."/>
            <person name="Stajich J.E."/>
            <person name="Selbmann L."/>
        </authorList>
    </citation>
    <scope>NUCLEOTIDE SEQUENCE</scope>
    <source>
        <strain evidence="12">CCFEE 5312</strain>
    </source>
</reference>